<keyword evidence="3" id="KW-1185">Reference proteome</keyword>
<keyword evidence="1" id="KW-0812">Transmembrane</keyword>
<dbReference type="Proteomes" id="UP001589734">
    <property type="component" value="Unassembled WGS sequence"/>
</dbReference>
<sequence>MIFVIIALLGIFKERISKWYDDEKTINLRKWIAKHSHLIFFIVPLSIFSLIGFLVLIFAITLKWNVDLLGWITISAFAFFPLYLIYGFIFGFSISEKQQKRLEERQNKILFDDKGITIEMPLFDKDCLISWQSIEAIIYYNYIVSSDFTEHYEGYKLYLNTIPIYTKYEKQWWLNKLFPKDSQSKIIDIDNKTKYFLEIPKIVEKYLNSKVEINFKDPIKGILISSETCQNKNKTTTIEKRKPSNHEAEQIVFDKFNRSINEIKKGYR</sequence>
<evidence type="ECO:0000313" key="3">
    <source>
        <dbReference type="Proteomes" id="UP001589734"/>
    </source>
</evidence>
<dbReference type="RefSeq" id="WP_379684059.1">
    <property type="nucleotide sequence ID" value="NZ_JBHLYW010000005.1"/>
</dbReference>
<gene>
    <name evidence="2" type="ORF">ACFFLS_04765</name>
</gene>
<feature type="transmembrane region" description="Helical" evidence="1">
    <location>
        <begin position="38"/>
        <end position="62"/>
    </location>
</feature>
<proteinExistence type="predicted"/>
<comment type="caution">
    <text evidence="2">The sequence shown here is derived from an EMBL/GenBank/DDBJ whole genome shotgun (WGS) entry which is preliminary data.</text>
</comment>
<accession>A0ABV6BLL5</accession>
<feature type="transmembrane region" description="Helical" evidence="1">
    <location>
        <begin position="68"/>
        <end position="92"/>
    </location>
</feature>
<evidence type="ECO:0000256" key="1">
    <source>
        <dbReference type="SAM" id="Phobius"/>
    </source>
</evidence>
<keyword evidence="1" id="KW-0472">Membrane</keyword>
<protein>
    <submittedName>
        <fullName evidence="2">Uncharacterized protein</fullName>
    </submittedName>
</protein>
<keyword evidence="1" id="KW-1133">Transmembrane helix</keyword>
<name>A0ABV6BLL5_9FLAO</name>
<organism evidence="2 3">
    <name type="scientific">Flavobacterium procerum</name>
    <dbReference type="NCBI Taxonomy" id="1455569"/>
    <lineage>
        <taxon>Bacteria</taxon>
        <taxon>Pseudomonadati</taxon>
        <taxon>Bacteroidota</taxon>
        <taxon>Flavobacteriia</taxon>
        <taxon>Flavobacteriales</taxon>
        <taxon>Flavobacteriaceae</taxon>
        <taxon>Flavobacterium</taxon>
    </lineage>
</organism>
<evidence type="ECO:0000313" key="2">
    <source>
        <dbReference type="EMBL" id="MFC0076338.1"/>
    </source>
</evidence>
<dbReference type="EMBL" id="JBHLYW010000005">
    <property type="protein sequence ID" value="MFC0076338.1"/>
    <property type="molecule type" value="Genomic_DNA"/>
</dbReference>
<reference evidence="2 3" key="1">
    <citation type="submission" date="2024-09" db="EMBL/GenBank/DDBJ databases">
        <authorList>
            <person name="Sun Q."/>
            <person name="Mori K."/>
        </authorList>
    </citation>
    <scope>NUCLEOTIDE SEQUENCE [LARGE SCALE GENOMIC DNA]</scope>
    <source>
        <strain evidence="2 3">CGMCC 1.12926</strain>
    </source>
</reference>